<dbReference type="PANTHER" id="PTHR42856:SF1">
    <property type="entry name" value="ACYL-COENZYME A THIOESTERASE PAAI"/>
    <property type="match status" value="1"/>
</dbReference>
<dbReference type="EMBL" id="UOEI01000402">
    <property type="protein sequence ID" value="VAW04605.1"/>
    <property type="molecule type" value="Genomic_DNA"/>
</dbReference>
<dbReference type="InterPro" id="IPR003736">
    <property type="entry name" value="PAAI_dom"/>
</dbReference>
<evidence type="ECO:0000313" key="3">
    <source>
        <dbReference type="EMBL" id="VAW04605.1"/>
    </source>
</evidence>
<feature type="domain" description="Thioesterase" evidence="2">
    <location>
        <begin position="55"/>
        <end position="125"/>
    </location>
</feature>
<dbReference type="GO" id="GO:0016289">
    <property type="term" value="F:acyl-CoA hydrolase activity"/>
    <property type="evidence" value="ECO:0007669"/>
    <property type="project" value="TreeGrafter"/>
</dbReference>
<dbReference type="AlphaFoldDB" id="A0A3B0SF66"/>
<protein>
    <recommendedName>
        <fullName evidence="2">Thioesterase domain-containing protein</fullName>
    </recommendedName>
</protein>
<evidence type="ECO:0000259" key="2">
    <source>
        <dbReference type="Pfam" id="PF03061"/>
    </source>
</evidence>
<organism evidence="3">
    <name type="scientific">hydrothermal vent metagenome</name>
    <dbReference type="NCBI Taxonomy" id="652676"/>
    <lineage>
        <taxon>unclassified sequences</taxon>
        <taxon>metagenomes</taxon>
        <taxon>ecological metagenomes</taxon>
    </lineage>
</organism>
<dbReference type="NCBIfam" id="TIGR00369">
    <property type="entry name" value="unchar_dom_1"/>
    <property type="match status" value="1"/>
</dbReference>
<dbReference type="Gene3D" id="3.10.129.10">
    <property type="entry name" value="Hotdog Thioesterase"/>
    <property type="match status" value="1"/>
</dbReference>
<evidence type="ECO:0000256" key="1">
    <source>
        <dbReference type="ARBA" id="ARBA00022801"/>
    </source>
</evidence>
<name>A0A3B0SF66_9ZZZZ</name>
<proteinExistence type="predicted"/>
<reference evidence="3" key="1">
    <citation type="submission" date="2018-06" db="EMBL/GenBank/DDBJ databases">
        <authorList>
            <person name="Zhirakovskaya E."/>
        </authorList>
    </citation>
    <scope>NUCLEOTIDE SEQUENCE</scope>
</reference>
<dbReference type="InterPro" id="IPR029069">
    <property type="entry name" value="HotDog_dom_sf"/>
</dbReference>
<dbReference type="PANTHER" id="PTHR42856">
    <property type="entry name" value="ACYL-COENZYME A THIOESTERASE PAAI"/>
    <property type="match status" value="1"/>
</dbReference>
<dbReference type="SUPFAM" id="SSF54637">
    <property type="entry name" value="Thioesterase/thiol ester dehydrase-isomerase"/>
    <property type="match status" value="1"/>
</dbReference>
<dbReference type="InterPro" id="IPR052723">
    <property type="entry name" value="Acyl-CoA_thioesterase_PaaI"/>
</dbReference>
<dbReference type="Pfam" id="PF03061">
    <property type="entry name" value="4HBT"/>
    <property type="match status" value="1"/>
</dbReference>
<gene>
    <name evidence="3" type="ORF">MNBD_ACTINO01-2053</name>
</gene>
<sequence>MSEQLTIPTAEEVNAHFVEVFPAAASTGVRCDTIEPGRATARWAFDETQLRPGRYISGPTMFMLADTALWFATFSVIGIESMAVTAEMSIRFLRPAKDGDLLARATIDSASKRRVVGTVQLWIDGSPDQLVAVAQGTYARPAPGDSVNGER</sequence>
<dbReference type="CDD" id="cd03443">
    <property type="entry name" value="PaaI_thioesterase"/>
    <property type="match status" value="1"/>
</dbReference>
<dbReference type="InterPro" id="IPR006683">
    <property type="entry name" value="Thioestr_dom"/>
</dbReference>
<keyword evidence="1" id="KW-0378">Hydrolase</keyword>
<accession>A0A3B0SF66</accession>